<evidence type="ECO:0000313" key="6">
    <source>
        <dbReference type="EMBL" id="CAB4212818.1"/>
    </source>
</evidence>
<evidence type="ECO:0000313" key="8">
    <source>
        <dbReference type="EMBL" id="CAB5227305.1"/>
    </source>
</evidence>
<name>A0A6J5QI75_9CAUD</name>
<dbReference type="EMBL" id="LR796936">
    <property type="protein sequence ID" value="CAB4176554.1"/>
    <property type="molecule type" value="Genomic_DNA"/>
</dbReference>
<dbReference type="EMBL" id="LR796850">
    <property type="protein sequence ID" value="CAB4169893.1"/>
    <property type="molecule type" value="Genomic_DNA"/>
</dbReference>
<evidence type="ECO:0000313" key="4">
    <source>
        <dbReference type="EMBL" id="CAB4183402.1"/>
    </source>
</evidence>
<evidence type="ECO:0000313" key="7">
    <source>
        <dbReference type="EMBL" id="CAB4217478.1"/>
    </source>
</evidence>
<keyword evidence="1" id="KW-0812">Transmembrane</keyword>
<keyword evidence="1" id="KW-0472">Membrane</keyword>
<dbReference type="EMBL" id="LR797256">
    <property type="protein sequence ID" value="CAB4197435.1"/>
    <property type="molecule type" value="Genomic_DNA"/>
</dbReference>
<gene>
    <name evidence="4" type="ORF">UFOVP1082_37</name>
    <name evidence="5" type="ORF">UFOVP1322_22</name>
    <name evidence="6" type="ORF">UFOVP1434_44</name>
    <name evidence="8" type="ORF">UFOVP1529_38</name>
    <name evidence="7" type="ORF">UFOVP1593_37</name>
    <name evidence="2" type="ORF">UFOVP906_15</name>
    <name evidence="3" type="ORF">UFOVP992_41</name>
</gene>
<reference evidence="4" key="1">
    <citation type="submission" date="2020-05" db="EMBL/GenBank/DDBJ databases">
        <authorList>
            <person name="Chiriac C."/>
            <person name="Salcher M."/>
            <person name="Ghai R."/>
            <person name="Kavagutti S V."/>
        </authorList>
    </citation>
    <scope>NUCLEOTIDE SEQUENCE</scope>
</reference>
<feature type="transmembrane region" description="Helical" evidence="1">
    <location>
        <begin position="12"/>
        <end position="30"/>
    </location>
</feature>
<dbReference type="EMBL" id="LR798371">
    <property type="protein sequence ID" value="CAB5227305.1"/>
    <property type="molecule type" value="Genomic_DNA"/>
</dbReference>
<evidence type="ECO:0000313" key="3">
    <source>
        <dbReference type="EMBL" id="CAB4176554.1"/>
    </source>
</evidence>
<evidence type="ECO:0000313" key="5">
    <source>
        <dbReference type="EMBL" id="CAB4197435.1"/>
    </source>
</evidence>
<sequence length="95" mass="10740">MAQENFDFFTRITPIVVAIISVMGAFWGYAMKHVRLIAKDEASKAVLTAIDARLINVASKTAVEEVRASTQKITERIDELFTLLVTRQGRRDDIR</sequence>
<dbReference type="EMBL" id="LR797447">
    <property type="protein sequence ID" value="CAB4217478.1"/>
    <property type="molecule type" value="Genomic_DNA"/>
</dbReference>
<dbReference type="EMBL" id="LR797385">
    <property type="protein sequence ID" value="CAB4212818.1"/>
    <property type="molecule type" value="Genomic_DNA"/>
</dbReference>
<keyword evidence="1" id="KW-1133">Transmembrane helix</keyword>
<organism evidence="4">
    <name type="scientific">uncultured Caudovirales phage</name>
    <dbReference type="NCBI Taxonomy" id="2100421"/>
    <lineage>
        <taxon>Viruses</taxon>
        <taxon>Duplodnaviria</taxon>
        <taxon>Heunggongvirae</taxon>
        <taxon>Uroviricota</taxon>
        <taxon>Caudoviricetes</taxon>
        <taxon>Peduoviridae</taxon>
        <taxon>Maltschvirus</taxon>
        <taxon>Maltschvirus maltsch</taxon>
    </lineage>
</organism>
<protein>
    <submittedName>
        <fullName evidence="4">Uncharacterized protein</fullName>
    </submittedName>
</protein>
<evidence type="ECO:0000313" key="2">
    <source>
        <dbReference type="EMBL" id="CAB4169893.1"/>
    </source>
</evidence>
<dbReference type="EMBL" id="LR797035">
    <property type="protein sequence ID" value="CAB4183402.1"/>
    <property type="molecule type" value="Genomic_DNA"/>
</dbReference>
<proteinExistence type="predicted"/>
<evidence type="ECO:0000256" key="1">
    <source>
        <dbReference type="SAM" id="Phobius"/>
    </source>
</evidence>
<accession>A0A6J5QI75</accession>